<keyword evidence="4" id="KW-0677">Repeat</keyword>
<keyword evidence="10" id="KW-1185">Reference proteome</keyword>
<dbReference type="Proteomes" id="UP001190700">
    <property type="component" value="Unassembled WGS sequence"/>
</dbReference>
<evidence type="ECO:0000256" key="8">
    <source>
        <dbReference type="SAM" id="MobiDB-lite"/>
    </source>
</evidence>
<dbReference type="PROSITE" id="PS50920">
    <property type="entry name" value="SOLCAR"/>
    <property type="match status" value="2"/>
</dbReference>
<name>A0AAE0FI88_9CHLO</name>
<evidence type="ECO:0000256" key="4">
    <source>
        <dbReference type="ARBA" id="ARBA00022737"/>
    </source>
</evidence>
<evidence type="ECO:0000313" key="10">
    <source>
        <dbReference type="Proteomes" id="UP001190700"/>
    </source>
</evidence>
<evidence type="ECO:0000256" key="5">
    <source>
        <dbReference type="ARBA" id="ARBA00023136"/>
    </source>
</evidence>
<feature type="repeat" description="Solcar" evidence="6">
    <location>
        <begin position="167"/>
        <end position="250"/>
    </location>
</feature>
<dbReference type="PRINTS" id="PR00926">
    <property type="entry name" value="MITOCARRIER"/>
</dbReference>
<evidence type="ECO:0000256" key="2">
    <source>
        <dbReference type="ARBA" id="ARBA00022448"/>
    </source>
</evidence>
<dbReference type="InterPro" id="IPR018108">
    <property type="entry name" value="MCP_transmembrane"/>
</dbReference>
<dbReference type="GO" id="GO:0055085">
    <property type="term" value="P:transmembrane transport"/>
    <property type="evidence" value="ECO:0007669"/>
    <property type="project" value="InterPro"/>
</dbReference>
<gene>
    <name evidence="9" type="ORF">CYMTET_30786</name>
</gene>
<protein>
    <recommendedName>
        <fullName evidence="11">Mitochondrial carrier protein</fullName>
    </recommendedName>
</protein>
<dbReference type="EMBL" id="LGRX02017961">
    <property type="protein sequence ID" value="KAK3260244.1"/>
    <property type="molecule type" value="Genomic_DNA"/>
</dbReference>
<reference evidence="9 10" key="1">
    <citation type="journal article" date="2015" name="Genome Biol. Evol.">
        <title>Comparative Genomics of a Bacterivorous Green Alga Reveals Evolutionary Causalities and Consequences of Phago-Mixotrophic Mode of Nutrition.</title>
        <authorList>
            <person name="Burns J.A."/>
            <person name="Paasch A."/>
            <person name="Narechania A."/>
            <person name="Kim E."/>
        </authorList>
    </citation>
    <scope>NUCLEOTIDE SEQUENCE [LARGE SCALE GENOMIC DNA]</scope>
    <source>
        <strain evidence="9 10">PLY_AMNH</strain>
    </source>
</reference>
<comment type="similarity">
    <text evidence="7">Belongs to the mitochondrial carrier (TC 2.A.29) family.</text>
</comment>
<feature type="region of interest" description="Disordered" evidence="8">
    <location>
        <begin position="1"/>
        <end position="27"/>
    </location>
</feature>
<dbReference type="SUPFAM" id="SSF103506">
    <property type="entry name" value="Mitochondrial carrier"/>
    <property type="match status" value="1"/>
</dbReference>
<dbReference type="GO" id="GO:0016020">
    <property type="term" value="C:membrane"/>
    <property type="evidence" value="ECO:0007669"/>
    <property type="project" value="UniProtKB-SubCell"/>
</dbReference>
<dbReference type="AlphaFoldDB" id="A0AAE0FI88"/>
<accession>A0AAE0FI88</accession>
<sequence>MLGPERKFRNAFSSPSATSAGELPGEPALVNRLGRQPNPLALVASAPQSQVKTSGRRAGAVYIKRIQDRVQLNSTTVRLLSGMLSGVTSRTLVAPLERIKLEYQIKRATSKSVRAHVVNIYQREGVRGFWRGNFVNLLRTAPYKAMNFYSFDTYRDILLQRSNRAELTNSQRAIAGAGAGITATVCFFPLDVIRTRIIANSKAHSVVSMFSMIVAKEGAGALYRGLFPALLSMAPNGAVFYGTYDWLKTTHMRQMRHRHTELSHLSDAELTEYMGVVPTLMHGALAGAAAETSTYPLDTIRRRLQLLVLPRGPLTSGMPVDEICHGARVAFTCYIPQPRGIHPLAPMVEAVELAQCSTAPLPAIE</sequence>
<dbReference type="Pfam" id="PF00153">
    <property type="entry name" value="Mito_carr"/>
    <property type="match status" value="3"/>
</dbReference>
<keyword evidence="5 6" id="KW-0472">Membrane</keyword>
<evidence type="ECO:0008006" key="11">
    <source>
        <dbReference type="Google" id="ProtNLM"/>
    </source>
</evidence>
<evidence type="ECO:0000256" key="7">
    <source>
        <dbReference type="RuleBase" id="RU000488"/>
    </source>
</evidence>
<evidence type="ECO:0000256" key="1">
    <source>
        <dbReference type="ARBA" id="ARBA00004141"/>
    </source>
</evidence>
<keyword evidence="2 7" id="KW-0813">Transport</keyword>
<keyword evidence="3 6" id="KW-0812">Transmembrane</keyword>
<feature type="repeat" description="Solcar" evidence="6">
    <location>
        <begin position="73"/>
        <end position="157"/>
    </location>
</feature>
<organism evidence="9 10">
    <name type="scientific">Cymbomonas tetramitiformis</name>
    <dbReference type="NCBI Taxonomy" id="36881"/>
    <lineage>
        <taxon>Eukaryota</taxon>
        <taxon>Viridiplantae</taxon>
        <taxon>Chlorophyta</taxon>
        <taxon>Pyramimonadophyceae</taxon>
        <taxon>Pyramimonadales</taxon>
        <taxon>Pyramimonadaceae</taxon>
        <taxon>Cymbomonas</taxon>
    </lineage>
</organism>
<evidence type="ECO:0000256" key="6">
    <source>
        <dbReference type="PROSITE-ProRule" id="PRU00282"/>
    </source>
</evidence>
<dbReference type="InterPro" id="IPR023395">
    <property type="entry name" value="MCP_dom_sf"/>
</dbReference>
<comment type="caution">
    <text evidence="9">The sequence shown here is derived from an EMBL/GenBank/DDBJ whole genome shotgun (WGS) entry which is preliminary data.</text>
</comment>
<dbReference type="InterPro" id="IPR002067">
    <property type="entry name" value="MCP"/>
</dbReference>
<proteinExistence type="inferred from homology"/>
<comment type="subcellular location">
    <subcellularLocation>
        <location evidence="1">Membrane</location>
        <topology evidence="1">Multi-pass membrane protein</topology>
    </subcellularLocation>
</comment>
<evidence type="ECO:0000313" key="9">
    <source>
        <dbReference type="EMBL" id="KAK3260244.1"/>
    </source>
</evidence>
<dbReference type="Gene3D" id="1.50.40.10">
    <property type="entry name" value="Mitochondrial carrier domain"/>
    <property type="match status" value="1"/>
</dbReference>
<dbReference type="PANTHER" id="PTHR24089">
    <property type="entry name" value="SOLUTE CARRIER FAMILY 25"/>
    <property type="match status" value="1"/>
</dbReference>
<evidence type="ECO:0000256" key="3">
    <source>
        <dbReference type="ARBA" id="ARBA00022692"/>
    </source>
</evidence>